<dbReference type="PROSITE" id="PS00636">
    <property type="entry name" value="DNAJ_1"/>
    <property type="match status" value="1"/>
</dbReference>
<dbReference type="GO" id="GO:0006457">
    <property type="term" value="P:protein folding"/>
    <property type="evidence" value="ECO:0007669"/>
    <property type="project" value="InterPro"/>
</dbReference>
<dbReference type="PANTHER" id="PTHR44145">
    <property type="entry name" value="DNAJ HOMOLOG SUBFAMILY A MEMBER 3, MITOCHONDRIAL"/>
    <property type="match status" value="1"/>
</dbReference>
<evidence type="ECO:0000313" key="7">
    <source>
        <dbReference type="Proteomes" id="UP000471190"/>
    </source>
</evidence>
<keyword evidence="1" id="KW-0143">Chaperone</keyword>
<dbReference type="RefSeq" id="WP_041677257.1">
    <property type="nucleotide sequence ID" value="NZ_JAADZA010000055.1"/>
</dbReference>
<keyword evidence="2" id="KW-0175">Coiled coil</keyword>
<dbReference type="PRINTS" id="PR00625">
    <property type="entry name" value="JDOMAIN"/>
</dbReference>
<dbReference type="CDD" id="cd06257">
    <property type="entry name" value="DnaJ"/>
    <property type="match status" value="1"/>
</dbReference>
<dbReference type="InterPro" id="IPR002939">
    <property type="entry name" value="DnaJ_C"/>
</dbReference>
<dbReference type="SUPFAM" id="SSF46565">
    <property type="entry name" value="Chaperone J-domain"/>
    <property type="match status" value="1"/>
</dbReference>
<dbReference type="InterPro" id="IPR018253">
    <property type="entry name" value="DnaJ_domain_CS"/>
</dbReference>
<dbReference type="SMART" id="SM00271">
    <property type="entry name" value="DnaJ"/>
    <property type="match status" value="1"/>
</dbReference>
<evidence type="ECO:0000313" key="6">
    <source>
        <dbReference type="EMBL" id="NEV14877.1"/>
    </source>
</evidence>
<dbReference type="SUPFAM" id="SSF49493">
    <property type="entry name" value="HSP40/DnaJ peptide-binding domain"/>
    <property type="match status" value="2"/>
</dbReference>
<dbReference type="PANTHER" id="PTHR44145:SF3">
    <property type="entry name" value="DNAJ HOMOLOG SUBFAMILY A MEMBER 3, MITOCHONDRIAL"/>
    <property type="match status" value="1"/>
</dbReference>
<dbReference type="AlphaFoldDB" id="A0A6P1CDF4"/>
<dbReference type="Pfam" id="PF00226">
    <property type="entry name" value="DnaJ"/>
    <property type="match status" value="1"/>
</dbReference>
<evidence type="ECO:0000313" key="8">
    <source>
        <dbReference type="Proteomes" id="UP000526625"/>
    </source>
</evidence>
<dbReference type="EMBL" id="JAADZA010000055">
    <property type="protein sequence ID" value="NEV14877.1"/>
    <property type="molecule type" value="Genomic_DNA"/>
</dbReference>
<feature type="domain" description="J" evidence="4">
    <location>
        <begin position="3"/>
        <end position="68"/>
    </location>
</feature>
<dbReference type="InterPro" id="IPR036869">
    <property type="entry name" value="J_dom_sf"/>
</dbReference>
<evidence type="ECO:0000313" key="5">
    <source>
        <dbReference type="EMBL" id="MBB6495649.1"/>
    </source>
</evidence>
<organism evidence="6 7">
    <name type="scientific">Rhizobium tropici</name>
    <dbReference type="NCBI Taxonomy" id="398"/>
    <lineage>
        <taxon>Bacteria</taxon>
        <taxon>Pseudomonadati</taxon>
        <taxon>Pseudomonadota</taxon>
        <taxon>Alphaproteobacteria</taxon>
        <taxon>Hyphomicrobiales</taxon>
        <taxon>Rhizobiaceae</taxon>
        <taxon>Rhizobium/Agrobacterium group</taxon>
        <taxon>Rhizobium</taxon>
    </lineage>
</organism>
<dbReference type="Pfam" id="PF01556">
    <property type="entry name" value="DnaJ_C"/>
    <property type="match status" value="1"/>
</dbReference>
<keyword evidence="8" id="KW-1185">Reference proteome</keyword>
<proteinExistence type="predicted"/>
<dbReference type="InterPro" id="IPR051938">
    <property type="entry name" value="Apopto_cytoskel_mod"/>
</dbReference>
<evidence type="ECO:0000256" key="2">
    <source>
        <dbReference type="SAM" id="Coils"/>
    </source>
</evidence>
<reference evidence="6 7" key="1">
    <citation type="submission" date="2020-02" db="EMBL/GenBank/DDBJ databases">
        <title>Draft genome sequence of Rhizobium tropici.</title>
        <authorList>
            <person name="Khayi S."/>
            <person name="Jemo M."/>
        </authorList>
    </citation>
    <scope>NUCLEOTIDE SEQUENCE [LARGE SCALE GENOMIC DNA]</scope>
    <source>
        <strain evidence="6 7">A12</strain>
    </source>
</reference>
<dbReference type="InterPro" id="IPR001623">
    <property type="entry name" value="DnaJ_domain"/>
</dbReference>
<name>A0A6P1CDF4_RHITR</name>
<dbReference type="Proteomes" id="UP000471190">
    <property type="component" value="Unassembled WGS sequence"/>
</dbReference>
<dbReference type="EMBL" id="JACHBF010000035">
    <property type="protein sequence ID" value="MBB6495649.1"/>
    <property type="molecule type" value="Genomic_DNA"/>
</dbReference>
<dbReference type="CDD" id="cd10747">
    <property type="entry name" value="DnaJ_C"/>
    <property type="match status" value="1"/>
</dbReference>
<dbReference type="Proteomes" id="UP000526625">
    <property type="component" value="Unassembled WGS sequence"/>
</dbReference>
<gene>
    <name evidence="5" type="ORF">GGD45_006115</name>
    <name evidence="6" type="ORF">GXW80_28265</name>
</gene>
<dbReference type="InterPro" id="IPR008971">
    <property type="entry name" value="HSP40/DnaJ_pept-bd"/>
</dbReference>
<dbReference type="Gene3D" id="2.60.260.20">
    <property type="entry name" value="Urease metallochaperone UreE, N-terminal domain"/>
    <property type="match status" value="2"/>
</dbReference>
<feature type="region of interest" description="Disordered" evidence="3">
    <location>
        <begin position="146"/>
        <end position="178"/>
    </location>
</feature>
<feature type="compositionally biased region" description="Low complexity" evidence="3">
    <location>
        <begin position="148"/>
        <end position="163"/>
    </location>
</feature>
<evidence type="ECO:0000256" key="3">
    <source>
        <dbReference type="SAM" id="MobiDB-lite"/>
    </source>
</evidence>
<dbReference type="GO" id="GO:0051082">
    <property type="term" value="F:unfolded protein binding"/>
    <property type="evidence" value="ECO:0007669"/>
    <property type="project" value="InterPro"/>
</dbReference>
<evidence type="ECO:0000256" key="1">
    <source>
        <dbReference type="ARBA" id="ARBA00023186"/>
    </source>
</evidence>
<comment type="caution">
    <text evidence="6">The sequence shown here is derived from an EMBL/GenBank/DDBJ whole genome shotgun (WGS) entry which is preliminary data.</text>
</comment>
<dbReference type="Gene3D" id="1.10.287.110">
    <property type="entry name" value="DnaJ domain"/>
    <property type="match status" value="1"/>
</dbReference>
<dbReference type="PROSITE" id="PS50076">
    <property type="entry name" value="DNAJ_2"/>
    <property type="match status" value="1"/>
</dbReference>
<evidence type="ECO:0000259" key="4">
    <source>
        <dbReference type="PROSITE" id="PS50076"/>
    </source>
</evidence>
<accession>A0A6P1CDF4</accession>
<protein>
    <submittedName>
        <fullName evidence="5">DnaJ-class molecular chaperone</fullName>
    </submittedName>
    <submittedName>
        <fullName evidence="6">J domain-containing protein</fullName>
    </submittedName>
</protein>
<feature type="coiled-coil region" evidence="2">
    <location>
        <begin position="82"/>
        <end position="123"/>
    </location>
</feature>
<reference evidence="5 8" key="2">
    <citation type="submission" date="2020-08" db="EMBL/GenBank/DDBJ databases">
        <title>Genomic Encyclopedia of Type Strains, Phase IV (KMG-V): Genome sequencing to study the core and pangenomes of soil and plant-associated prokaryotes.</title>
        <authorList>
            <person name="Whitman W."/>
        </authorList>
    </citation>
    <scope>NUCLEOTIDE SEQUENCE [LARGE SCALE GENOMIC DNA]</scope>
    <source>
        <strain evidence="5 8">SEMIA 4059</strain>
    </source>
</reference>
<sequence>MRDPYKVLGVRKDAGADEIKSAWRNLAKTAHPDHNPGDPTASERFAEIGRAYETLKDPQKRSRYDQIARMAEAKGQSQEQTIIQQRQAAREAAERAKAARANADKIMEELARANARKAAASAASGQHGNAAESPEDMVERIFGVKTGQAQQAQATADVGAQQAEKPREQPTTAASEELQMEEEQYAAVSASAGSRSAFGILGSLVRRITGGTVPEKPPEKTPEVAAEATVTLDDMLKSRWIIVPLPDGREARFQATTDISNGQVLHLKGQGLKLHGMLRGDVAVTVHLSTDGRFTLEGSDVRTILPVSIENAVLGCETTVEGLNGPVRITVPAWSGSDQIIRISGEGLPDGNGAKGDLIVELRLMLWEKPDDKVTDLMRSMREGLFL</sequence>